<accession>A0AAD7BN81</accession>
<protein>
    <recommendedName>
        <fullName evidence="3">Lipid droplet-associated perilipin protein</fullName>
    </recommendedName>
</protein>
<evidence type="ECO:0000313" key="1">
    <source>
        <dbReference type="EMBL" id="KAJ7625507.1"/>
    </source>
</evidence>
<proteinExistence type="predicted"/>
<gene>
    <name evidence="1" type="ORF">FB45DRAFT_750967</name>
</gene>
<reference evidence="1" key="1">
    <citation type="submission" date="2023-03" db="EMBL/GenBank/DDBJ databases">
        <title>Massive genome expansion in bonnet fungi (Mycena s.s.) driven by repeated elements and novel gene families across ecological guilds.</title>
        <authorList>
            <consortium name="Lawrence Berkeley National Laboratory"/>
            <person name="Harder C.B."/>
            <person name="Miyauchi S."/>
            <person name="Viragh M."/>
            <person name="Kuo A."/>
            <person name="Thoen E."/>
            <person name="Andreopoulos B."/>
            <person name="Lu D."/>
            <person name="Skrede I."/>
            <person name="Drula E."/>
            <person name="Henrissat B."/>
            <person name="Morin E."/>
            <person name="Kohler A."/>
            <person name="Barry K."/>
            <person name="LaButti K."/>
            <person name="Morin E."/>
            <person name="Salamov A."/>
            <person name="Lipzen A."/>
            <person name="Mereny Z."/>
            <person name="Hegedus B."/>
            <person name="Baldrian P."/>
            <person name="Stursova M."/>
            <person name="Weitz H."/>
            <person name="Taylor A."/>
            <person name="Grigoriev I.V."/>
            <person name="Nagy L.G."/>
            <person name="Martin F."/>
            <person name="Kauserud H."/>
        </authorList>
    </citation>
    <scope>NUCLEOTIDE SEQUENCE</scope>
    <source>
        <strain evidence="1">9284</strain>
    </source>
</reference>
<dbReference type="AlphaFoldDB" id="A0AAD7BN81"/>
<dbReference type="EMBL" id="JARKIF010000012">
    <property type="protein sequence ID" value="KAJ7625507.1"/>
    <property type="molecule type" value="Genomic_DNA"/>
</dbReference>
<comment type="caution">
    <text evidence="1">The sequence shown here is derived from an EMBL/GenBank/DDBJ whole genome shotgun (WGS) entry which is preliminary data.</text>
</comment>
<organism evidence="1 2">
    <name type="scientific">Roridomyces roridus</name>
    <dbReference type="NCBI Taxonomy" id="1738132"/>
    <lineage>
        <taxon>Eukaryota</taxon>
        <taxon>Fungi</taxon>
        <taxon>Dikarya</taxon>
        <taxon>Basidiomycota</taxon>
        <taxon>Agaricomycotina</taxon>
        <taxon>Agaricomycetes</taxon>
        <taxon>Agaricomycetidae</taxon>
        <taxon>Agaricales</taxon>
        <taxon>Marasmiineae</taxon>
        <taxon>Mycenaceae</taxon>
        <taxon>Roridomyces</taxon>
    </lineage>
</organism>
<name>A0AAD7BN81_9AGAR</name>
<evidence type="ECO:0008006" key="3">
    <source>
        <dbReference type="Google" id="ProtNLM"/>
    </source>
</evidence>
<keyword evidence="2" id="KW-1185">Reference proteome</keyword>
<evidence type="ECO:0000313" key="2">
    <source>
        <dbReference type="Proteomes" id="UP001221142"/>
    </source>
</evidence>
<sequence>MPSKQADSDITIVNRVASIPLIAYAIQTVGSALETNAYTSSPYSAAKGLSVSVYKYAEPVQNRLGPYLKIADGYANQAVDVVQKTYPYPFEAQPEDVATYVRQRRDSAVQFVEERRLHTGKVIDENVRTPALNAAAGIDQRFTPLVDYLESTASARLQTCSAPVETQYQYQRVYILSRNVTGQLYDYSNQTLIVQRASGLADSIVAIATSANKSIHSLSDSLIAELGRLQTSLANTGASVQHSTTVAGRQLADTITTLHAISVQRDLPLNEKGARIRAEIEDRVRPLLNHMRTAPPPPTANGNGHVE</sequence>
<dbReference type="Proteomes" id="UP001221142">
    <property type="component" value="Unassembled WGS sequence"/>
</dbReference>